<keyword evidence="1" id="KW-0677">Repeat</keyword>
<dbReference type="PANTHER" id="PTHR43739">
    <property type="entry name" value="XYLOGLUCANASE (EUROFUNG)"/>
    <property type="match status" value="1"/>
</dbReference>
<dbReference type="SUPFAM" id="SSF110296">
    <property type="entry name" value="Oligoxyloglucan reducing end-specific cellobiohydrolase"/>
    <property type="match status" value="2"/>
</dbReference>
<organism evidence="5 6">
    <name type="scientific">Puia dinghuensis</name>
    <dbReference type="NCBI Taxonomy" id="1792502"/>
    <lineage>
        <taxon>Bacteria</taxon>
        <taxon>Pseudomonadati</taxon>
        <taxon>Bacteroidota</taxon>
        <taxon>Chitinophagia</taxon>
        <taxon>Chitinophagales</taxon>
        <taxon>Chitinophagaceae</taxon>
        <taxon>Puia</taxon>
    </lineage>
</organism>
<proteinExistence type="predicted"/>
<dbReference type="CDD" id="cd15482">
    <property type="entry name" value="Sialidase_non-viral"/>
    <property type="match status" value="1"/>
</dbReference>
<evidence type="ECO:0000256" key="2">
    <source>
        <dbReference type="SAM" id="MobiDB-lite"/>
    </source>
</evidence>
<dbReference type="EMBL" id="BMJC01000001">
    <property type="protein sequence ID" value="GGA86761.1"/>
    <property type="molecule type" value="Genomic_DNA"/>
</dbReference>
<dbReference type="Proteomes" id="UP000607559">
    <property type="component" value="Unassembled WGS sequence"/>
</dbReference>
<protein>
    <recommendedName>
        <fullName evidence="4">Sortilin N-terminal domain-containing protein</fullName>
    </recommendedName>
</protein>
<evidence type="ECO:0000259" key="4">
    <source>
        <dbReference type="Pfam" id="PF15902"/>
    </source>
</evidence>
<reference evidence="5" key="2">
    <citation type="submission" date="2020-09" db="EMBL/GenBank/DDBJ databases">
        <authorList>
            <person name="Sun Q."/>
            <person name="Zhou Y."/>
        </authorList>
    </citation>
    <scope>NUCLEOTIDE SEQUENCE</scope>
    <source>
        <strain evidence="5">CGMCC 1.15448</strain>
    </source>
</reference>
<dbReference type="GO" id="GO:0010411">
    <property type="term" value="P:xyloglucan metabolic process"/>
    <property type="evidence" value="ECO:0007669"/>
    <property type="project" value="TreeGrafter"/>
</dbReference>
<dbReference type="InterPro" id="IPR015943">
    <property type="entry name" value="WD40/YVTN_repeat-like_dom_sf"/>
</dbReference>
<feature type="domain" description="Sortilin N-terminal" evidence="4">
    <location>
        <begin position="128"/>
        <end position="253"/>
    </location>
</feature>
<dbReference type="AlphaFoldDB" id="A0A8J2XRG1"/>
<accession>A0A8J2XRG1</accession>
<reference evidence="5" key="1">
    <citation type="journal article" date="2014" name="Int. J. Syst. Evol. Microbiol.">
        <title>Complete genome sequence of Corynebacterium casei LMG S-19264T (=DSM 44701T), isolated from a smear-ripened cheese.</title>
        <authorList>
            <consortium name="US DOE Joint Genome Institute (JGI-PGF)"/>
            <person name="Walter F."/>
            <person name="Albersmeier A."/>
            <person name="Kalinowski J."/>
            <person name="Ruckert C."/>
        </authorList>
    </citation>
    <scope>NUCLEOTIDE SEQUENCE</scope>
    <source>
        <strain evidence="5">CGMCC 1.15448</strain>
    </source>
</reference>
<gene>
    <name evidence="5" type="ORF">GCM10011511_07270</name>
</gene>
<dbReference type="Gene3D" id="2.130.10.10">
    <property type="entry name" value="YVTN repeat-like/Quinoprotein amine dehydrogenase"/>
    <property type="match status" value="4"/>
</dbReference>
<comment type="caution">
    <text evidence="5">The sequence shown here is derived from an EMBL/GenBank/DDBJ whole genome shotgun (WGS) entry which is preliminary data.</text>
</comment>
<dbReference type="RefSeq" id="WP_188928655.1">
    <property type="nucleotide sequence ID" value="NZ_BMJC01000001.1"/>
</dbReference>
<feature type="chain" id="PRO_5035286962" description="Sortilin N-terminal domain-containing protein" evidence="3">
    <location>
        <begin position="21"/>
        <end position="1049"/>
    </location>
</feature>
<sequence>MTFRLTVLALVLPAFLLAQKKAVSPATATSDSAFYAPLKYRLIGPFRGGRADAVSGSLTNKHTFYFGATGGGLWKTIDGGSNWKNVSDGWFGGGVGAVAVAPSDESIVYAGEGESTLRNNVSENLGGIWRSDNGGRSWRNLGLKDSRHIARIVVHPKDPDIIWVAVMGHLFGPNTERGVYKTTDGGKTWRRVLFVNDGTGCSDVVMEPGNPSVLYAGMWHVRRTPYSMESGGDGSGLYKSTDGGDTWTNLSTRKGLPKGIWGVVNVAVAASNPDKVYAMIENAQGGLFVSADKGDTWAKINSENDIRQRAWYYNRVYVDPTNENTVYVLNVEFMRSPDGGKTFTHVPSPHSDHHDLWIDPTDGHRLILADDGGAQVSYNAGGDWSSLDNQPTAQIYRVSTDNAFPYHILGAQQDNSSLRIKSRTFGPAITESDWEPTAGFESGYIVADPLNPDIVYGGNYDGFLGRLNHHTGENRAIDVWPDNPTGSGADSLKYRFQWNYPIFFSPHNPHRLYAAGNHLFVTENEGQSWTAISPDLTTNDKSKQGPSGGPITKDNTSAEYYCTIFTATESPLEKDLLWTGSDDGLVHVSRDGGDHWDQVTPPGAGKWTLWNCIETDPFQKGTAYVVGTRFRLDDYTPYIFKTEDYGKTWKGITKGIAPMHFVRVVRADHRRPGLLYAGTEYGMYISYDGGENWSPFQLNLPVVPITDLTIKDNDLIVATQGRAFWALDDLGLVQQHSADVAGQHLHVFDVDTAFRTPGGGRGRNRDIVIHNAGSNPPNGVVFYYWLKDAPDSPNVAITIFDKQHKPIRTFTTRSKDADTRLECNSGMNSFVWDMQYAPAEKITGMLLWTGGAGSPKAAPGKYSARFRYDKDSTEVAFSIKADPNYSMTEADYDTQVGFLLEVRDKYNEVQKAILRIRDLRTQLQELDGRLDSTAKPVRKLADSMIHELTSIEEALYQTKSKSGQDMLNYPIRINDKISGVYGFAAGGNAVPSKQARDVFAVLRAEADGQLARLQQVVQTGLPALNKMIYERQIPVISAKENPSSTQGNP</sequence>
<keyword evidence="6" id="KW-1185">Reference proteome</keyword>
<dbReference type="Pfam" id="PF15902">
    <property type="entry name" value="Sortilin-Vps10"/>
    <property type="match status" value="1"/>
</dbReference>
<evidence type="ECO:0000256" key="1">
    <source>
        <dbReference type="ARBA" id="ARBA00022737"/>
    </source>
</evidence>
<feature type="region of interest" description="Disordered" evidence="2">
    <location>
        <begin position="531"/>
        <end position="554"/>
    </location>
</feature>
<evidence type="ECO:0000313" key="5">
    <source>
        <dbReference type="EMBL" id="GGA86761.1"/>
    </source>
</evidence>
<feature type="signal peptide" evidence="3">
    <location>
        <begin position="1"/>
        <end position="20"/>
    </location>
</feature>
<evidence type="ECO:0000313" key="6">
    <source>
        <dbReference type="Proteomes" id="UP000607559"/>
    </source>
</evidence>
<keyword evidence="3" id="KW-0732">Signal</keyword>
<dbReference type="InterPro" id="IPR031778">
    <property type="entry name" value="Sortilin_N"/>
</dbReference>
<dbReference type="InterPro" id="IPR052025">
    <property type="entry name" value="Xyloglucanase_GH74"/>
</dbReference>
<evidence type="ECO:0000256" key="3">
    <source>
        <dbReference type="SAM" id="SignalP"/>
    </source>
</evidence>
<name>A0A8J2XRG1_9BACT</name>
<dbReference type="PANTHER" id="PTHR43739:SF5">
    <property type="entry name" value="EXO-ALPHA-SIALIDASE"/>
    <property type="match status" value="1"/>
</dbReference>